<dbReference type="EMBL" id="BAAATZ010000006">
    <property type="protein sequence ID" value="GAA2722794.1"/>
    <property type="molecule type" value="Genomic_DNA"/>
</dbReference>
<comment type="caution">
    <text evidence="1">The sequence shown here is derived from an EMBL/GenBank/DDBJ whole genome shotgun (WGS) entry which is preliminary data.</text>
</comment>
<sequence length="393" mass="43476">MSDTARARSYDRVPFLVTFLDDSPVRDTYGGTGEFVVLEAHLLRPQKASDTVIILMHPIGGGAYLPMTVALAKAGHHVIYCNSRYRGVDSALIMEKVTQDLGACVRHAKEKFGYSKVVLAGWSGGGALSAFYQAQAENPTVTRTPAGDFPDLTASGLIPADGLMLLAAHVSRHQTLTEWMDPSLLDEHDPSVRDPELDLYNPENPNQPPYSQEFLERYREAQIARNRRITAWVKAKLAALKAAGRPHDEFGFVVHGTMADPRWLDPSVDPNDRRPNWCYQGDPRVVNMSPVGLARFTTLRSWLSQWSYDEAHADAERCAPDVSVPVLVIGNSADDACTPSHTRRIFAAFTHEDKEIHEIKGATHYYMGPDQLPHLQEAVGLVGDWLGRHGLSA</sequence>
<dbReference type="Proteomes" id="UP001501842">
    <property type="component" value="Unassembled WGS sequence"/>
</dbReference>
<keyword evidence="1" id="KW-0378">Hydrolase</keyword>
<name>A0ABP6GK56_9ACTN</name>
<evidence type="ECO:0000313" key="2">
    <source>
        <dbReference type="Proteomes" id="UP001501842"/>
    </source>
</evidence>
<organism evidence="1 2">
    <name type="scientific">Actinocorallia aurantiaca</name>
    <dbReference type="NCBI Taxonomy" id="46204"/>
    <lineage>
        <taxon>Bacteria</taxon>
        <taxon>Bacillati</taxon>
        <taxon>Actinomycetota</taxon>
        <taxon>Actinomycetes</taxon>
        <taxon>Streptosporangiales</taxon>
        <taxon>Thermomonosporaceae</taxon>
        <taxon>Actinocorallia</taxon>
    </lineage>
</organism>
<keyword evidence="2" id="KW-1185">Reference proteome</keyword>
<dbReference type="InterPro" id="IPR029058">
    <property type="entry name" value="AB_hydrolase_fold"/>
</dbReference>
<evidence type="ECO:0000313" key="1">
    <source>
        <dbReference type="EMBL" id="GAA2722794.1"/>
    </source>
</evidence>
<dbReference type="GO" id="GO:0016787">
    <property type="term" value="F:hydrolase activity"/>
    <property type="evidence" value="ECO:0007669"/>
    <property type="project" value="UniProtKB-KW"/>
</dbReference>
<dbReference type="Gene3D" id="3.40.50.1820">
    <property type="entry name" value="alpha/beta hydrolase"/>
    <property type="match status" value="2"/>
</dbReference>
<protein>
    <submittedName>
        <fullName evidence="1">Alpha/beta fold hydrolase</fullName>
    </submittedName>
</protein>
<dbReference type="SUPFAM" id="SSF53474">
    <property type="entry name" value="alpha/beta-Hydrolases"/>
    <property type="match status" value="1"/>
</dbReference>
<dbReference type="RefSeq" id="WP_344449620.1">
    <property type="nucleotide sequence ID" value="NZ_BAAATZ010000006.1"/>
</dbReference>
<proteinExistence type="predicted"/>
<reference evidence="2" key="1">
    <citation type="journal article" date="2019" name="Int. J. Syst. Evol. Microbiol.">
        <title>The Global Catalogue of Microorganisms (GCM) 10K type strain sequencing project: providing services to taxonomists for standard genome sequencing and annotation.</title>
        <authorList>
            <consortium name="The Broad Institute Genomics Platform"/>
            <consortium name="The Broad Institute Genome Sequencing Center for Infectious Disease"/>
            <person name="Wu L."/>
            <person name="Ma J."/>
        </authorList>
    </citation>
    <scope>NUCLEOTIDE SEQUENCE [LARGE SCALE GENOMIC DNA]</scope>
    <source>
        <strain evidence="2">JCM 8201</strain>
    </source>
</reference>
<gene>
    <name evidence="1" type="ORF">GCM10010439_16420</name>
</gene>
<accession>A0ABP6GK56</accession>